<dbReference type="EMBL" id="NQKQ01000006">
    <property type="protein sequence ID" value="PAA13361.1"/>
    <property type="molecule type" value="Genomic_DNA"/>
</dbReference>
<gene>
    <name evidence="2" type="ORF">CJU81_07175</name>
</gene>
<evidence type="ECO:0000313" key="2">
    <source>
        <dbReference type="EMBL" id="PAA13361.1"/>
    </source>
</evidence>
<dbReference type="AlphaFoldDB" id="A0A267AM07"/>
<comment type="caution">
    <text evidence="2">The sequence shown here is derived from an EMBL/GenBank/DDBJ whole genome shotgun (WGS) entry which is preliminary data.</text>
</comment>
<protein>
    <recommendedName>
        <fullName evidence="4">Peptidase inhibitor I78 family protein</fullName>
    </recommendedName>
</protein>
<dbReference type="Gene3D" id="3.30.10.10">
    <property type="entry name" value="Trypsin Inhibitor V, subunit A"/>
    <property type="match status" value="1"/>
</dbReference>
<dbReference type="Pfam" id="PF11720">
    <property type="entry name" value="Inhibitor_I78"/>
    <property type="match status" value="1"/>
</dbReference>
<proteinExistence type="predicted"/>
<feature type="chain" id="PRO_5013238414" description="Peptidase inhibitor I78 family protein" evidence="1">
    <location>
        <begin position="28"/>
        <end position="97"/>
    </location>
</feature>
<evidence type="ECO:0000256" key="1">
    <source>
        <dbReference type="SAM" id="SignalP"/>
    </source>
</evidence>
<reference evidence="2 3" key="1">
    <citation type="submission" date="2017-08" db="EMBL/GenBank/DDBJ databases">
        <title>Genomic and metabolic characterisation of spoilage-associated Pseudomonas species.</title>
        <authorList>
            <person name="Stanborough T."/>
            <person name="Fegan N."/>
            <person name="Powell S.M."/>
            <person name="Singh T."/>
            <person name="Tamplin M.L."/>
            <person name="Chandry P.S."/>
        </authorList>
    </citation>
    <scope>NUCLEOTIDE SEQUENCE [LARGE SCALE GENOMIC DNA]</scope>
    <source>
        <strain evidence="2 3">F1801</strain>
    </source>
</reference>
<feature type="signal peptide" evidence="1">
    <location>
        <begin position="1"/>
        <end position="27"/>
    </location>
</feature>
<name>A0A267AM07_PSEFR</name>
<organism evidence="2 3">
    <name type="scientific">Pseudomonas fragi</name>
    <dbReference type="NCBI Taxonomy" id="296"/>
    <lineage>
        <taxon>Bacteria</taxon>
        <taxon>Pseudomonadati</taxon>
        <taxon>Pseudomonadota</taxon>
        <taxon>Gammaproteobacteria</taxon>
        <taxon>Pseudomonadales</taxon>
        <taxon>Pseudomonadaceae</taxon>
        <taxon>Pseudomonas</taxon>
    </lineage>
</organism>
<dbReference type="OrthoDB" id="7917348at2"/>
<accession>A0A267AM07</accession>
<evidence type="ECO:0000313" key="3">
    <source>
        <dbReference type="Proteomes" id="UP000215861"/>
    </source>
</evidence>
<dbReference type="InterPro" id="IPR021719">
    <property type="entry name" value="Prot_inh_I78"/>
</dbReference>
<dbReference type="RefSeq" id="WP_095036064.1">
    <property type="nucleotide sequence ID" value="NZ_NQKQ01000006.1"/>
</dbReference>
<keyword evidence="1" id="KW-0732">Signal</keyword>
<evidence type="ECO:0008006" key="4">
    <source>
        <dbReference type="Google" id="ProtNLM"/>
    </source>
</evidence>
<dbReference type="Proteomes" id="UP000215861">
    <property type="component" value="Unassembled WGS sequence"/>
</dbReference>
<sequence length="97" mass="10621">MSSLNVLKSLLLATSVTLGFCSMPAMAEEDGKCKAVTINFLVAPEATPALLEMLRRESGATEIRVEVPGKGYTKEYNADRLRVMVDENNLMQSYMCG</sequence>